<comment type="caution">
    <text evidence="1">The sequence shown here is derived from an EMBL/GenBank/DDBJ whole genome shotgun (WGS) entry which is preliminary data.</text>
</comment>
<dbReference type="Gene3D" id="3.60.60.10">
    <property type="entry name" value="Penicillin V Acylase, Chain A"/>
    <property type="match status" value="1"/>
</dbReference>
<evidence type="ECO:0000313" key="1">
    <source>
        <dbReference type="EMBL" id="MFC6672003.1"/>
    </source>
</evidence>
<sequence>MRLDGLNLDADALDYLAQQQALSQRLFPEQVAELDGIAEGFGLAGDDLFTYLHAAVLEDRGRGVQIHDGCSALALAHRGCGPLLGKNRDYRGEHAQLQAVFRHQGADIATGAMICVGSFGSPGAFSSGINGRGLAIVDTRCRPGTMASAPCDTC</sequence>
<gene>
    <name evidence="1" type="ORF">ACFQDL_19495</name>
</gene>
<evidence type="ECO:0000313" key="2">
    <source>
        <dbReference type="Proteomes" id="UP001596422"/>
    </source>
</evidence>
<organism evidence="1 2">
    <name type="scientific">Marinobacterium aestuariivivens</name>
    <dbReference type="NCBI Taxonomy" id="1698799"/>
    <lineage>
        <taxon>Bacteria</taxon>
        <taxon>Pseudomonadati</taxon>
        <taxon>Pseudomonadota</taxon>
        <taxon>Gammaproteobacteria</taxon>
        <taxon>Oceanospirillales</taxon>
        <taxon>Oceanospirillaceae</taxon>
        <taxon>Marinobacterium</taxon>
    </lineage>
</organism>
<dbReference type="Proteomes" id="UP001596422">
    <property type="component" value="Unassembled WGS sequence"/>
</dbReference>
<proteinExistence type="predicted"/>
<keyword evidence="2" id="KW-1185">Reference proteome</keyword>
<accession>A0ABW2A3P5</accession>
<name>A0ABW2A3P5_9GAMM</name>
<dbReference type="RefSeq" id="WP_379910472.1">
    <property type="nucleotide sequence ID" value="NZ_JBHSWE010000001.1"/>
</dbReference>
<reference evidence="2" key="1">
    <citation type="journal article" date="2019" name="Int. J. Syst. Evol. Microbiol.">
        <title>The Global Catalogue of Microorganisms (GCM) 10K type strain sequencing project: providing services to taxonomists for standard genome sequencing and annotation.</title>
        <authorList>
            <consortium name="The Broad Institute Genomics Platform"/>
            <consortium name="The Broad Institute Genome Sequencing Center for Infectious Disease"/>
            <person name="Wu L."/>
            <person name="Ma J."/>
        </authorList>
    </citation>
    <scope>NUCLEOTIDE SEQUENCE [LARGE SCALE GENOMIC DNA]</scope>
    <source>
        <strain evidence="2">NBRC 111756</strain>
    </source>
</reference>
<dbReference type="EMBL" id="JBHSWE010000001">
    <property type="protein sequence ID" value="MFC6672003.1"/>
    <property type="molecule type" value="Genomic_DNA"/>
</dbReference>
<protein>
    <submittedName>
        <fullName evidence="1">Uncharacterized protein</fullName>
    </submittedName>
</protein>